<dbReference type="Pfam" id="PF14094">
    <property type="entry name" value="DUF4272"/>
    <property type="match status" value="1"/>
</dbReference>
<gene>
    <name evidence="1" type="ORF">GCM10007384_12470</name>
</gene>
<dbReference type="InterPro" id="IPR025368">
    <property type="entry name" value="DUF4272"/>
</dbReference>
<sequence>MENYCTIYSHELYFERIIPEIQKVFPKGEISTSVQDERKTIQVSIKEGLFKPKKEFQISYRERITPSYKILEIDSPLTQNLSGMAGFVNSLPNTNEKVKELLLQKIQTLNSELPILSKGDLDEELKVLTKNICQSFDGIVFAQPNINISKSDTQHFLNKDLNLILDTNGNCEIENLEVKIDSIYFDGDQKELTEDQKNRKSRSESIIKEYQVKLNTNLPCIESENDTIIRTSKEIAERITLLATTNMVAFNHISAEQAIEYLKKYDLLEKATQKELSFLDNPTEEAKSHETWKCECIWVLSWALEIIEDLGSPNNLADLNKIASDRYPIGKDKDPNLFINSISATRSKSEILDANDLYYRLDWACVDARINETTTENMHPGVVYERHYALNWLVGYMNQDWDNVSCDT</sequence>
<keyword evidence="2" id="KW-1185">Reference proteome</keyword>
<protein>
    <recommendedName>
        <fullName evidence="3">DUF4272 domain-containing protein</fullName>
    </recommendedName>
</protein>
<dbReference type="RefSeq" id="WP_035087414.1">
    <property type="nucleotide sequence ID" value="NZ_BMWS01000006.1"/>
</dbReference>
<reference evidence="1 2" key="1">
    <citation type="journal article" date="2014" name="Int. J. Syst. Evol. Microbiol.">
        <title>Complete genome sequence of Corynebacterium casei LMG S-19264T (=DSM 44701T), isolated from a smear-ripened cheese.</title>
        <authorList>
            <consortium name="US DOE Joint Genome Institute (JGI-PGF)"/>
            <person name="Walter F."/>
            <person name="Albersmeier A."/>
            <person name="Kalinowski J."/>
            <person name="Ruckert C."/>
        </authorList>
    </citation>
    <scope>NUCLEOTIDE SEQUENCE [LARGE SCALE GENOMIC DNA]</scope>
    <source>
        <strain evidence="1 2">KCTC 12285</strain>
    </source>
</reference>
<proteinExistence type="predicted"/>
<evidence type="ECO:0000313" key="1">
    <source>
        <dbReference type="EMBL" id="GGX12211.1"/>
    </source>
</evidence>
<accession>A0A918JTK7</accession>
<name>A0A918JTK7_9FLAO</name>
<evidence type="ECO:0008006" key="3">
    <source>
        <dbReference type="Google" id="ProtNLM"/>
    </source>
</evidence>
<dbReference type="EMBL" id="BMWS01000006">
    <property type="protein sequence ID" value="GGX12211.1"/>
    <property type="molecule type" value="Genomic_DNA"/>
</dbReference>
<evidence type="ECO:0000313" key="2">
    <source>
        <dbReference type="Proteomes" id="UP000601108"/>
    </source>
</evidence>
<organism evidence="1 2">
    <name type="scientific">Aquimarina muelleri</name>
    <dbReference type="NCBI Taxonomy" id="279356"/>
    <lineage>
        <taxon>Bacteria</taxon>
        <taxon>Pseudomonadati</taxon>
        <taxon>Bacteroidota</taxon>
        <taxon>Flavobacteriia</taxon>
        <taxon>Flavobacteriales</taxon>
        <taxon>Flavobacteriaceae</taxon>
        <taxon>Aquimarina</taxon>
    </lineage>
</organism>
<comment type="caution">
    <text evidence="1">The sequence shown here is derived from an EMBL/GenBank/DDBJ whole genome shotgun (WGS) entry which is preliminary data.</text>
</comment>
<dbReference type="AlphaFoldDB" id="A0A918JTK7"/>
<dbReference type="Proteomes" id="UP000601108">
    <property type="component" value="Unassembled WGS sequence"/>
</dbReference>